<dbReference type="Proteomes" id="UP000094819">
    <property type="component" value="Unassembled WGS sequence"/>
</dbReference>
<dbReference type="InterPro" id="IPR018624">
    <property type="entry name" value="Sec66"/>
</dbReference>
<dbReference type="PANTHER" id="PTHR28229">
    <property type="entry name" value="TRANSLOCATION PROTEIN SEC66"/>
    <property type="match status" value="1"/>
</dbReference>
<dbReference type="AlphaFoldDB" id="A0A1E3J933"/>
<dbReference type="PANTHER" id="PTHR28229:SF1">
    <property type="entry name" value="TRANSLOCATION PROTEIN SEC66"/>
    <property type="match status" value="1"/>
</dbReference>
<dbReference type="OrthoDB" id="73168at2759"/>
<evidence type="ECO:0000256" key="1">
    <source>
        <dbReference type="SAM" id="MobiDB-lite"/>
    </source>
</evidence>
<dbReference type="GO" id="GO:0031207">
    <property type="term" value="C:Sec62/Sec63 complex"/>
    <property type="evidence" value="ECO:0007669"/>
    <property type="project" value="InterPro"/>
</dbReference>
<dbReference type="EMBL" id="AWGH01000010">
    <property type="protein sequence ID" value="ODN97378.1"/>
    <property type="molecule type" value="Genomic_DNA"/>
</dbReference>
<keyword evidence="2" id="KW-1133">Transmembrane helix</keyword>
<dbReference type="GeneID" id="30193155"/>
<comment type="caution">
    <text evidence="3">The sequence shown here is derived from an EMBL/GenBank/DDBJ whole genome shotgun (WGS) entry which is preliminary data.</text>
</comment>
<name>A0A1E3J933_9TREE</name>
<feature type="region of interest" description="Disordered" evidence="1">
    <location>
        <begin position="177"/>
        <end position="242"/>
    </location>
</feature>
<accession>A0A1E3J933</accession>
<keyword evidence="2" id="KW-0812">Transmembrane</keyword>
<evidence type="ECO:0000256" key="2">
    <source>
        <dbReference type="SAM" id="Phobius"/>
    </source>
</evidence>
<protein>
    <recommendedName>
        <fullName evidence="5">Translocation protein SEC66</fullName>
    </recommendedName>
</protein>
<keyword evidence="2" id="KW-0472">Membrane</keyword>
<gene>
    <name evidence="3" type="ORF">L198_03942</name>
</gene>
<proteinExistence type="predicted"/>
<evidence type="ECO:0000313" key="3">
    <source>
        <dbReference type="EMBL" id="ODN97378.1"/>
    </source>
</evidence>
<feature type="transmembrane region" description="Helical" evidence="2">
    <location>
        <begin position="6"/>
        <end position="26"/>
    </location>
</feature>
<dbReference type="RefSeq" id="XP_019031980.1">
    <property type="nucleotide sequence ID" value="XM_019176067.1"/>
</dbReference>
<evidence type="ECO:0000313" key="4">
    <source>
        <dbReference type="Proteomes" id="UP000094819"/>
    </source>
</evidence>
<dbReference type="Pfam" id="PF09802">
    <property type="entry name" value="Sec66"/>
    <property type="match status" value="1"/>
</dbReference>
<keyword evidence="4" id="KW-1185">Reference proteome</keyword>
<dbReference type="GO" id="GO:0031204">
    <property type="term" value="P:post-translational protein targeting to membrane, translocation"/>
    <property type="evidence" value="ECO:0007669"/>
    <property type="project" value="InterPro"/>
</dbReference>
<evidence type="ECO:0008006" key="5">
    <source>
        <dbReference type="Google" id="ProtNLM"/>
    </source>
</evidence>
<sequence>MATSLLAPVAYISVLVTAMAIFSRIYRRRKAVAKTSFTPYFSTHPARDIYVSLLSNSPPTPDNLLKSALLARAIVDIQRLAQLRDDKMALNNLHTRGLIGDDTMDRLAAAEKELEAEVLDVVSEANSFKQGWGQFVFGTASEAAQAEKTRNTVMNMHVIRQMEEKRLERRNKYLNLSSTAQLPATPNAPAVITPEASTPSPQALPEVSQEAPVANQATATASEGVASPNGKASVGKKKGKKK</sequence>
<organism evidence="3 4">
    <name type="scientific">Cryptococcus wingfieldii CBS 7118</name>
    <dbReference type="NCBI Taxonomy" id="1295528"/>
    <lineage>
        <taxon>Eukaryota</taxon>
        <taxon>Fungi</taxon>
        <taxon>Dikarya</taxon>
        <taxon>Basidiomycota</taxon>
        <taxon>Agaricomycotina</taxon>
        <taxon>Tremellomycetes</taxon>
        <taxon>Tremellales</taxon>
        <taxon>Cryptococcaceae</taxon>
        <taxon>Cryptococcus</taxon>
    </lineage>
</organism>
<reference evidence="3 4" key="1">
    <citation type="submission" date="2016-06" db="EMBL/GenBank/DDBJ databases">
        <title>Evolution of pathogenesis and genome organization in the Tremellales.</title>
        <authorList>
            <person name="Cuomo C."/>
            <person name="Litvintseva A."/>
            <person name="Heitman J."/>
            <person name="Chen Y."/>
            <person name="Sun S."/>
            <person name="Springer D."/>
            <person name="Dromer F."/>
            <person name="Young S."/>
            <person name="Zeng Q."/>
            <person name="Chapman S."/>
            <person name="Gujja S."/>
            <person name="Saif S."/>
            <person name="Birren B."/>
        </authorList>
    </citation>
    <scope>NUCLEOTIDE SEQUENCE [LARGE SCALE GENOMIC DNA]</scope>
    <source>
        <strain evidence="3 4">CBS 7118</strain>
    </source>
</reference>